<dbReference type="CDD" id="cd00448">
    <property type="entry name" value="YjgF_YER057c_UK114_family"/>
    <property type="match status" value="1"/>
</dbReference>
<evidence type="ECO:0000313" key="2">
    <source>
        <dbReference type="EMBL" id="ACO48118.1"/>
    </source>
</evidence>
<dbReference type="SUPFAM" id="SSF55298">
    <property type="entry name" value="YjgF-like"/>
    <property type="match status" value="1"/>
</dbReference>
<dbReference type="Proteomes" id="UP000002208">
    <property type="component" value="Plasmid 3"/>
</dbReference>
<dbReference type="HOGENOM" id="CLU_100715_7_3_0"/>
<dbReference type="GO" id="GO:0019239">
    <property type="term" value="F:deaminase activity"/>
    <property type="evidence" value="ECO:0007669"/>
    <property type="project" value="TreeGrafter"/>
</dbReference>
<protein>
    <submittedName>
        <fullName evidence="2">Putative endoribonuclease L-PSP</fullName>
    </submittedName>
</protein>
<dbReference type="EMBL" id="CP001117">
    <property type="protein sequence ID" value="ACO48118.1"/>
    <property type="molecule type" value="Genomic_DNA"/>
</dbReference>
<dbReference type="PANTHER" id="PTHR11803">
    <property type="entry name" value="2-IMINOBUTANOATE/2-IMINOPROPANOATE DEAMINASE RIDA"/>
    <property type="match status" value="1"/>
</dbReference>
<evidence type="ECO:0000256" key="1">
    <source>
        <dbReference type="ARBA" id="ARBA00010552"/>
    </source>
</evidence>
<organism evidence="2 3">
    <name type="scientific">Deinococcus deserti (strain DSM 17065 / CIP 109153 / LMG 22923 / VCD115)</name>
    <dbReference type="NCBI Taxonomy" id="546414"/>
    <lineage>
        <taxon>Bacteria</taxon>
        <taxon>Thermotogati</taxon>
        <taxon>Deinococcota</taxon>
        <taxon>Deinococci</taxon>
        <taxon>Deinococcales</taxon>
        <taxon>Deinococcaceae</taxon>
        <taxon>Deinococcus</taxon>
    </lineage>
</organism>
<evidence type="ECO:0000313" key="3">
    <source>
        <dbReference type="Proteomes" id="UP000002208"/>
    </source>
</evidence>
<dbReference type="GO" id="GO:0005829">
    <property type="term" value="C:cytosol"/>
    <property type="evidence" value="ECO:0007669"/>
    <property type="project" value="TreeGrafter"/>
</dbReference>
<keyword evidence="2" id="KW-0614">Plasmid</keyword>
<name>C1D3N9_DEIDV</name>
<keyword evidence="3" id="KW-1185">Reference proteome</keyword>
<sequence>MSGQGAFDPETGRIVDGGIREQTSQVLRNISLILQSAGADLSSVVKVTVFLHAWKDFAEMNEVYASFFPAKARARSTVQGERWPEGSLVAIEAIALVPPEH</sequence>
<dbReference type="InterPro" id="IPR035959">
    <property type="entry name" value="RutC-like_sf"/>
</dbReference>
<dbReference type="Pfam" id="PF01042">
    <property type="entry name" value="Ribonuc_L-PSP"/>
    <property type="match status" value="1"/>
</dbReference>
<dbReference type="AlphaFoldDB" id="C1D3N9"/>
<accession>C1D3N9</accession>
<reference evidence="2 3" key="1">
    <citation type="journal article" date="2009" name="PLoS Genet.">
        <title>Alliance of proteomics and genomics to unravel the specificities of Sahara bacterium Deinococcus deserti.</title>
        <authorList>
            <person name="de Groot A."/>
            <person name="Dulermo R."/>
            <person name="Ortet P."/>
            <person name="Blanchard L."/>
            <person name="Guerin P."/>
            <person name="Fernandez B."/>
            <person name="Vacherie B."/>
            <person name="Dossat C."/>
            <person name="Jolivet E."/>
            <person name="Siguier P."/>
            <person name="Chandler M."/>
            <person name="Barakat M."/>
            <person name="Dedieu A."/>
            <person name="Barbe V."/>
            <person name="Heulin T."/>
            <person name="Sommer S."/>
            <person name="Achouak W."/>
            <person name="Armengaud J."/>
        </authorList>
    </citation>
    <scope>NUCLEOTIDE SEQUENCE [LARGE SCALE GENOMIC DNA]</scope>
    <source>
        <strain evidence="3">DSM 17065 / CIP 109153 / LMG 22923 / VCD115</strain>
        <plasmid evidence="3">pDeide3</plasmid>
    </source>
</reference>
<dbReference type="InterPro" id="IPR006175">
    <property type="entry name" value="YjgF/YER057c/UK114"/>
</dbReference>
<geneLocation type="plasmid" evidence="3">
    <name>pDeide3</name>
</geneLocation>
<gene>
    <name evidence="2" type="ordered locus">Deide_3p01722</name>
</gene>
<proteinExistence type="inferred from homology"/>
<dbReference type="Gene3D" id="3.30.1330.40">
    <property type="entry name" value="RutC-like"/>
    <property type="match status" value="1"/>
</dbReference>
<comment type="similarity">
    <text evidence="1">Belongs to the RutC family.</text>
</comment>
<dbReference type="PANTHER" id="PTHR11803:SF58">
    <property type="entry name" value="PROTEIN HMF1-RELATED"/>
    <property type="match status" value="1"/>
</dbReference>
<dbReference type="KEGG" id="ddr:Deide_3p01722"/>